<name>A0A8S3SW54_MYTED</name>
<feature type="transmembrane region" description="Helical" evidence="5">
    <location>
        <begin position="7"/>
        <end position="32"/>
    </location>
</feature>
<evidence type="ECO:0000313" key="7">
    <source>
        <dbReference type="EMBL" id="CAG2222958.1"/>
    </source>
</evidence>
<keyword evidence="5" id="KW-0472">Membrane</keyword>
<dbReference type="Pfam" id="PF13330">
    <property type="entry name" value="Mucin2_WxxW"/>
    <property type="match status" value="1"/>
</dbReference>
<comment type="caution">
    <text evidence="7">The sequence shown here is derived from an EMBL/GenBank/DDBJ whole genome shotgun (WGS) entry which is preliminary data.</text>
</comment>
<dbReference type="GO" id="GO:0005576">
    <property type="term" value="C:extracellular region"/>
    <property type="evidence" value="ECO:0007669"/>
    <property type="project" value="UniProtKB-SubCell"/>
</dbReference>
<evidence type="ECO:0000256" key="2">
    <source>
        <dbReference type="ARBA" id="ARBA00022525"/>
    </source>
</evidence>
<feature type="domain" description="WxxW" evidence="6">
    <location>
        <begin position="32"/>
        <end position="127"/>
    </location>
</feature>
<reference evidence="7" key="1">
    <citation type="submission" date="2021-03" db="EMBL/GenBank/DDBJ databases">
        <authorList>
            <person name="Bekaert M."/>
        </authorList>
    </citation>
    <scope>NUCLEOTIDE SEQUENCE</scope>
</reference>
<evidence type="ECO:0000259" key="6">
    <source>
        <dbReference type="Pfam" id="PF13330"/>
    </source>
</evidence>
<proteinExistence type="predicted"/>
<evidence type="ECO:0000256" key="3">
    <source>
        <dbReference type="ARBA" id="ARBA00022729"/>
    </source>
</evidence>
<keyword evidence="2" id="KW-0964">Secreted</keyword>
<keyword evidence="8" id="KW-1185">Reference proteome</keyword>
<evidence type="ECO:0000256" key="4">
    <source>
        <dbReference type="ARBA" id="ARBA00023180"/>
    </source>
</evidence>
<feature type="transmembrane region" description="Helical" evidence="5">
    <location>
        <begin position="143"/>
        <end position="165"/>
    </location>
</feature>
<dbReference type="Proteomes" id="UP000683360">
    <property type="component" value="Unassembled WGS sequence"/>
</dbReference>
<gene>
    <name evidence="7" type="ORF">MEDL_36256</name>
</gene>
<keyword evidence="5" id="KW-0812">Transmembrane</keyword>
<keyword evidence="5" id="KW-1133">Transmembrane helix</keyword>
<dbReference type="InterPro" id="IPR025155">
    <property type="entry name" value="WxxW_domain"/>
</dbReference>
<dbReference type="PANTHER" id="PTHR15031">
    <property type="entry name" value="CARTILAGE INTERMEDIATE LAYER PROTEIN CLIP"/>
    <property type="match status" value="1"/>
</dbReference>
<sequence>MEGKKYIVYNLVVSISLCSILVQGNTTVTGYWTQWYDVDTPRVGVGDVETVSAIENEGPSICDEQYFIYQSECRTHIFDKWLEFTERDAHLAPDTLFDACTKTGLECRNEDQPMEATCRDYQIRFYCALPIGKDIIKEDNSSMIALAAGLTFLFPIIVALIINVCHRHCRKKPANRLPIVARSRSRDSIVNQALFDAPPSYNLLFGHDSTVVSTEHLIQSETQTSHEEPLSNEHRPNQICIHTLPSSNNLSMDSESVSEADSCYRQFRDRIKKLPGMHLSVMDMYNQYRDGSSTTPPPSYNEALVILSTLPEKQDES</sequence>
<dbReference type="OrthoDB" id="6103516at2759"/>
<evidence type="ECO:0000313" key="8">
    <source>
        <dbReference type="Proteomes" id="UP000683360"/>
    </source>
</evidence>
<organism evidence="7 8">
    <name type="scientific">Mytilus edulis</name>
    <name type="common">Blue mussel</name>
    <dbReference type="NCBI Taxonomy" id="6550"/>
    <lineage>
        <taxon>Eukaryota</taxon>
        <taxon>Metazoa</taxon>
        <taxon>Spiralia</taxon>
        <taxon>Lophotrochozoa</taxon>
        <taxon>Mollusca</taxon>
        <taxon>Bivalvia</taxon>
        <taxon>Autobranchia</taxon>
        <taxon>Pteriomorphia</taxon>
        <taxon>Mytilida</taxon>
        <taxon>Mytiloidea</taxon>
        <taxon>Mytilidae</taxon>
        <taxon>Mytilinae</taxon>
        <taxon>Mytilus</taxon>
    </lineage>
</organism>
<dbReference type="EMBL" id="CAJPWZ010001770">
    <property type="protein sequence ID" value="CAG2222958.1"/>
    <property type="molecule type" value="Genomic_DNA"/>
</dbReference>
<comment type="subcellular location">
    <subcellularLocation>
        <location evidence="1">Secreted</location>
    </subcellularLocation>
</comment>
<accession>A0A8S3SW54</accession>
<dbReference type="InterPro" id="IPR039675">
    <property type="entry name" value="CILP1/CILP2"/>
</dbReference>
<dbReference type="PANTHER" id="PTHR15031:SF4">
    <property type="entry name" value="CARTILAGE INTERMEDIATE LAYER PROTEIN 1"/>
    <property type="match status" value="1"/>
</dbReference>
<dbReference type="AlphaFoldDB" id="A0A8S3SW54"/>
<keyword evidence="3" id="KW-0732">Signal</keyword>
<protein>
    <recommendedName>
        <fullName evidence="6">WxxW domain-containing protein</fullName>
    </recommendedName>
</protein>
<keyword evidence="4" id="KW-0325">Glycoprotein</keyword>
<evidence type="ECO:0000256" key="5">
    <source>
        <dbReference type="SAM" id="Phobius"/>
    </source>
</evidence>
<evidence type="ECO:0000256" key="1">
    <source>
        <dbReference type="ARBA" id="ARBA00004613"/>
    </source>
</evidence>